<protein>
    <submittedName>
        <fullName evidence="2">Uncharacterized protein</fullName>
    </submittedName>
</protein>
<name>A0A177CRD8_9PLEO</name>
<feature type="compositionally biased region" description="Polar residues" evidence="1">
    <location>
        <begin position="67"/>
        <end position="90"/>
    </location>
</feature>
<dbReference type="Proteomes" id="UP000077069">
    <property type="component" value="Unassembled WGS sequence"/>
</dbReference>
<dbReference type="EMBL" id="KV441549">
    <property type="protein sequence ID" value="OAG09502.1"/>
    <property type="molecule type" value="Genomic_DNA"/>
</dbReference>
<feature type="region of interest" description="Disordered" evidence="1">
    <location>
        <begin position="42"/>
        <end position="90"/>
    </location>
</feature>
<dbReference type="InParanoid" id="A0A177CRD8"/>
<gene>
    <name evidence="2" type="ORF">CC84DRAFT_439135</name>
</gene>
<dbReference type="AlphaFoldDB" id="A0A177CRD8"/>
<sequence>MTYGSTYIKTPENACMLERHFQRPLLGLQQYVQRRHAAWPNHLRTKPRSDNPSLQSNHAPLHPSTHALPTTNGTSSPTHHPIPLNNTQPSALASSTIPLFSPAIPSSTLLSSTPSQPPSPLPPSSRYNLAIMPTNPTARNVSLAKHAQYTTRLVGPLMSAPAARNSGTANARVCVPRRRISSVGTRVCGGGERRARTADGETRKSVPESSLRVASVRSRVRMGDEGDRVGGGILR</sequence>
<feature type="region of interest" description="Disordered" evidence="1">
    <location>
        <begin position="107"/>
        <end position="127"/>
    </location>
</feature>
<feature type="region of interest" description="Disordered" evidence="1">
    <location>
        <begin position="185"/>
        <end position="207"/>
    </location>
</feature>
<accession>A0A177CRD8</accession>
<evidence type="ECO:0000313" key="2">
    <source>
        <dbReference type="EMBL" id="OAG09502.1"/>
    </source>
</evidence>
<organism evidence="2 3">
    <name type="scientific">Paraphaeosphaeria sporulosa</name>
    <dbReference type="NCBI Taxonomy" id="1460663"/>
    <lineage>
        <taxon>Eukaryota</taxon>
        <taxon>Fungi</taxon>
        <taxon>Dikarya</taxon>
        <taxon>Ascomycota</taxon>
        <taxon>Pezizomycotina</taxon>
        <taxon>Dothideomycetes</taxon>
        <taxon>Pleosporomycetidae</taxon>
        <taxon>Pleosporales</taxon>
        <taxon>Massarineae</taxon>
        <taxon>Didymosphaeriaceae</taxon>
        <taxon>Paraphaeosphaeria</taxon>
    </lineage>
</organism>
<dbReference type="GeneID" id="28769760"/>
<dbReference type="RefSeq" id="XP_018039867.1">
    <property type="nucleotide sequence ID" value="XM_018186274.1"/>
</dbReference>
<keyword evidence="3" id="KW-1185">Reference proteome</keyword>
<feature type="compositionally biased region" description="Basic and acidic residues" evidence="1">
    <location>
        <begin position="191"/>
        <end position="206"/>
    </location>
</feature>
<proteinExistence type="predicted"/>
<evidence type="ECO:0000256" key="1">
    <source>
        <dbReference type="SAM" id="MobiDB-lite"/>
    </source>
</evidence>
<evidence type="ECO:0000313" key="3">
    <source>
        <dbReference type="Proteomes" id="UP000077069"/>
    </source>
</evidence>
<reference evidence="2 3" key="1">
    <citation type="submission" date="2016-05" db="EMBL/GenBank/DDBJ databases">
        <title>Comparative analysis of secretome profiles of manganese(II)-oxidizing ascomycete fungi.</title>
        <authorList>
            <consortium name="DOE Joint Genome Institute"/>
            <person name="Zeiner C.A."/>
            <person name="Purvine S.O."/>
            <person name="Zink E.M."/>
            <person name="Wu S."/>
            <person name="Pasa-Tolic L."/>
            <person name="Chaput D.L."/>
            <person name="Haridas S."/>
            <person name="Grigoriev I.V."/>
            <person name="Santelli C.M."/>
            <person name="Hansel C.M."/>
        </authorList>
    </citation>
    <scope>NUCLEOTIDE SEQUENCE [LARGE SCALE GENOMIC DNA]</scope>
    <source>
        <strain evidence="2 3">AP3s5-JAC2a</strain>
    </source>
</reference>